<dbReference type="Proteomes" id="UP000298030">
    <property type="component" value="Unassembled WGS sequence"/>
</dbReference>
<feature type="compositionally biased region" description="Low complexity" evidence="1">
    <location>
        <begin position="226"/>
        <end position="243"/>
    </location>
</feature>
<sequence length="467" mass="50878">MAKQIQAPARTESEIRLLDEEFKRVAKRIDGEYKSFRRESGSNSGRSSRKGHRSGKEHNERSRSPGSAPKQRKSRPPNLQLPPLQAELPAPDGSTASSPEPPVSATSSVISLPYLSTIRGVPLGHRIPLTIANPDNRLSMVSEFDVSVVKSYASGRWLLMRLLSLSSPRARGRHRHSSSSMELTTREFVIYSQPLSVHILMVAEIRFYLRSGLMPLMKSSASILSTETSSTRSSRSSNSSGGSPTMADAELDDPEREPTRFLIVLLGDRLEEGLSWHGIERQTSVRSNTSSTKERTSPWIGPLAKADLLQPPVSQHSKRRSLRSNHGRTGHESDEETHDGNTSWNEGPVVPLKPILETLGFMPSSDPNTPSAAYPYGPLPSLGPTSMQGTPYALAPGSVIASPAASTMNLGYAASDVTPRMSMNGQYIPAWAMQARSADASPLSRSDSRVLPGTQMYAASPYLHPAY</sequence>
<feature type="compositionally biased region" description="Basic and acidic residues" evidence="1">
    <location>
        <begin position="28"/>
        <end position="40"/>
    </location>
</feature>
<feature type="compositionally biased region" description="Basic and acidic residues" evidence="1">
    <location>
        <begin position="11"/>
        <end position="20"/>
    </location>
</feature>
<reference evidence="2 3" key="1">
    <citation type="journal article" date="2019" name="Nat. Ecol. Evol.">
        <title>Megaphylogeny resolves global patterns of mushroom evolution.</title>
        <authorList>
            <person name="Varga T."/>
            <person name="Krizsan K."/>
            <person name="Foldi C."/>
            <person name="Dima B."/>
            <person name="Sanchez-Garcia M."/>
            <person name="Sanchez-Ramirez S."/>
            <person name="Szollosi G.J."/>
            <person name="Szarkandi J.G."/>
            <person name="Papp V."/>
            <person name="Albert L."/>
            <person name="Andreopoulos W."/>
            <person name="Angelini C."/>
            <person name="Antonin V."/>
            <person name="Barry K.W."/>
            <person name="Bougher N.L."/>
            <person name="Buchanan P."/>
            <person name="Buyck B."/>
            <person name="Bense V."/>
            <person name="Catcheside P."/>
            <person name="Chovatia M."/>
            <person name="Cooper J."/>
            <person name="Damon W."/>
            <person name="Desjardin D."/>
            <person name="Finy P."/>
            <person name="Geml J."/>
            <person name="Haridas S."/>
            <person name="Hughes K."/>
            <person name="Justo A."/>
            <person name="Karasinski D."/>
            <person name="Kautmanova I."/>
            <person name="Kiss B."/>
            <person name="Kocsube S."/>
            <person name="Kotiranta H."/>
            <person name="LaButti K.M."/>
            <person name="Lechner B.E."/>
            <person name="Liimatainen K."/>
            <person name="Lipzen A."/>
            <person name="Lukacs Z."/>
            <person name="Mihaltcheva S."/>
            <person name="Morgado L.N."/>
            <person name="Niskanen T."/>
            <person name="Noordeloos M.E."/>
            <person name="Ohm R.A."/>
            <person name="Ortiz-Santana B."/>
            <person name="Ovrebo C."/>
            <person name="Racz N."/>
            <person name="Riley R."/>
            <person name="Savchenko A."/>
            <person name="Shiryaev A."/>
            <person name="Soop K."/>
            <person name="Spirin V."/>
            <person name="Szebenyi C."/>
            <person name="Tomsovsky M."/>
            <person name="Tulloss R.E."/>
            <person name="Uehling J."/>
            <person name="Grigoriev I.V."/>
            <person name="Vagvolgyi C."/>
            <person name="Papp T."/>
            <person name="Martin F.M."/>
            <person name="Miettinen O."/>
            <person name="Hibbett D.S."/>
            <person name="Nagy L.G."/>
        </authorList>
    </citation>
    <scope>NUCLEOTIDE SEQUENCE [LARGE SCALE GENOMIC DNA]</scope>
    <source>
        <strain evidence="2 3">FP101781</strain>
    </source>
</reference>
<proteinExistence type="predicted"/>
<name>A0A4Y7TDY7_COPMI</name>
<dbReference type="EMBL" id="QPFP01000015">
    <property type="protein sequence ID" value="TEB32350.1"/>
    <property type="molecule type" value="Genomic_DNA"/>
</dbReference>
<organism evidence="2 3">
    <name type="scientific">Coprinellus micaceus</name>
    <name type="common">Glistening ink-cap mushroom</name>
    <name type="synonym">Coprinus micaceus</name>
    <dbReference type="NCBI Taxonomy" id="71717"/>
    <lineage>
        <taxon>Eukaryota</taxon>
        <taxon>Fungi</taxon>
        <taxon>Dikarya</taxon>
        <taxon>Basidiomycota</taxon>
        <taxon>Agaricomycotina</taxon>
        <taxon>Agaricomycetes</taxon>
        <taxon>Agaricomycetidae</taxon>
        <taxon>Agaricales</taxon>
        <taxon>Agaricineae</taxon>
        <taxon>Psathyrellaceae</taxon>
        <taxon>Coprinellus</taxon>
    </lineage>
</organism>
<feature type="compositionally biased region" description="Basic and acidic residues" evidence="1">
    <location>
        <begin position="54"/>
        <end position="63"/>
    </location>
</feature>
<dbReference type="AlphaFoldDB" id="A0A4Y7TDY7"/>
<evidence type="ECO:0000313" key="3">
    <source>
        <dbReference type="Proteomes" id="UP000298030"/>
    </source>
</evidence>
<feature type="region of interest" description="Disordered" evidence="1">
    <location>
        <begin position="283"/>
        <end position="347"/>
    </location>
</feature>
<feature type="compositionally biased region" description="Low complexity" evidence="1">
    <location>
        <begin position="76"/>
        <end position="91"/>
    </location>
</feature>
<evidence type="ECO:0000313" key="2">
    <source>
        <dbReference type="EMBL" id="TEB32350.1"/>
    </source>
</evidence>
<feature type="compositionally biased region" description="Basic residues" evidence="1">
    <location>
        <begin position="316"/>
        <end position="328"/>
    </location>
</feature>
<protein>
    <submittedName>
        <fullName evidence="2">Uncharacterized protein</fullName>
    </submittedName>
</protein>
<feature type="compositionally biased region" description="Polar residues" evidence="1">
    <location>
        <begin position="94"/>
        <end position="106"/>
    </location>
</feature>
<keyword evidence="3" id="KW-1185">Reference proteome</keyword>
<accession>A0A4Y7TDY7</accession>
<feature type="region of interest" description="Disordered" evidence="1">
    <location>
        <begin position="226"/>
        <end position="254"/>
    </location>
</feature>
<gene>
    <name evidence="2" type="ORF">FA13DRAFT_248511</name>
</gene>
<feature type="region of interest" description="Disordered" evidence="1">
    <location>
        <begin position="28"/>
        <end position="106"/>
    </location>
</feature>
<evidence type="ECO:0000256" key="1">
    <source>
        <dbReference type="SAM" id="MobiDB-lite"/>
    </source>
</evidence>
<dbReference type="OrthoDB" id="3048996at2759"/>
<feature type="region of interest" description="Disordered" evidence="1">
    <location>
        <begin position="1"/>
        <end position="20"/>
    </location>
</feature>
<comment type="caution">
    <text evidence="2">The sequence shown here is derived from an EMBL/GenBank/DDBJ whole genome shotgun (WGS) entry which is preliminary data.</text>
</comment>